<evidence type="ECO:0000313" key="1">
    <source>
        <dbReference type="EMBL" id="QOX65569.1"/>
    </source>
</evidence>
<sequence length="277" mass="30216">MPLCNMKSLLKEAEQKKKAVGAFNVGNMEMIIAVVKAAEDLNFPVIMQVAEKRLTHSPLDLMGPMMVNAAKRAKVDIAVHFDHGVSFENIQKALDCGFTSVMFDGSLYALEENIKKTSEVVSMASKYGADVEGEIGVVGGNEGGNVNHTICYTDPTDALTFSKRAKLTALAIAIGNAHGNYTVAPDLRFDILEKTAKLVDLPIVLHGGTGLTEEDFKTAIRLGIRKVNIATSCYDALTASAQSYFIKDGHHDFFGLNEAMIEGFYEKVKQHIHIFND</sequence>
<accession>A0ACD1AGP4</accession>
<dbReference type="Proteomes" id="UP000594014">
    <property type="component" value="Chromosome"/>
</dbReference>
<reference evidence="1" key="1">
    <citation type="submission" date="2019-08" db="EMBL/GenBank/DDBJ databases">
        <title>Genome sequence of Clostridiales bacterium MT110.</title>
        <authorList>
            <person name="Cao J."/>
        </authorList>
    </citation>
    <scope>NUCLEOTIDE SEQUENCE</scope>
    <source>
        <strain evidence="1">MT110</strain>
    </source>
</reference>
<keyword evidence="2" id="KW-1185">Reference proteome</keyword>
<dbReference type="EMBL" id="CP042469">
    <property type="protein sequence ID" value="QOX65569.1"/>
    <property type="molecule type" value="Genomic_DNA"/>
</dbReference>
<protein>
    <submittedName>
        <fullName evidence="1">Ketose-bisphosphate aldolase</fullName>
    </submittedName>
</protein>
<proteinExistence type="predicted"/>
<organism evidence="1 2">
    <name type="scientific">Anoxybacterium hadale</name>
    <dbReference type="NCBI Taxonomy" id="3408580"/>
    <lineage>
        <taxon>Bacteria</taxon>
        <taxon>Bacillati</taxon>
        <taxon>Bacillota</taxon>
        <taxon>Clostridia</taxon>
        <taxon>Peptostreptococcales</taxon>
        <taxon>Anaerovoracaceae</taxon>
        <taxon>Anoxybacterium</taxon>
    </lineage>
</organism>
<gene>
    <name evidence="1" type="ORF">FRZ06_20525</name>
</gene>
<name>A0ACD1AGP4_9FIRM</name>
<evidence type="ECO:0000313" key="2">
    <source>
        <dbReference type="Proteomes" id="UP000594014"/>
    </source>
</evidence>